<gene>
    <name evidence="4" type="ORF">L2672_00745</name>
</gene>
<reference evidence="4" key="1">
    <citation type="submission" date="2022-01" db="EMBL/GenBank/DDBJ databases">
        <title>Whole genome-based taxonomy of the Shewanellaceae.</title>
        <authorList>
            <person name="Martin-Rodriguez A.J."/>
        </authorList>
    </citation>
    <scope>NUCLEOTIDE SEQUENCE</scope>
    <source>
        <strain evidence="4">DSM 16422</strain>
    </source>
</reference>
<evidence type="ECO:0000256" key="2">
    <source>
        <dbReference type="ARBA" id="ARBA00023136"/>
    </source>
</evidence>
<name>A0A9X2CFB3_9GAMM</name>
<dbReference type="InterPro" id="IPR036291">
    <property type="entry name" value="NAD(P)-bd_dom_sf"/>
</dbReference>
<proteinExistence type="predicted"/>
<keyword evidence="2" id="KW-0472">Membrane</keyword>
<dbReference type="EMBL" id="JAKIKP010000001">
    <property type="protein sequence ID" value="MCL1141228.1"/>
    <property type="molecule type" value="Genomic_DNA"/>
</dbReference>
<accession>A0A9X2CFB3</accession>
<keyword evidence="5" id="KW-1185">Reference proteome</keyword>
<evidence type="ECO:0000256" key="1">
    <source>
        <dbReference type="ARBA" id="ARBA00004370"/>
    </source>
</evidence>
<organism evidence="4 5">
    <name type="scientific">Shewanella gaetbuli</name>
    <dbReference type="NCBI Taxonomy" id="220752"/>
    <lineage>
        <taxon>Bacteria</taxon>
        <taxon>Pseudomonadati</taxon>
        <taxon>Pseudomonadota</taxon>
        <taxon>Gammaproteobacteria</taxon>
        <taxon>Alteromonadales</taxon>
        <taxon>Shewanellaceae</taxon>
        <taxon>Shewanella</taxon>
    </lineage>
</organism>
<protein>
    <submittedName>
        <fullName evidence="4">NAD-dependent epimerase/dehydratase family protein</fullName>
    </submittedName>
</protein>
<dbReference type="GO" id="GO:0016020">
    <property type="term" value="C:membrane"/>
    <property type="evidence" value="ECO:0007669"/>
    <property type="project" value="UniProtKB-SubCell"/>
</dbReference>
<comment type="caution">
    <text evidence="4">The sequence shown here is derived from an EMBL/GenBank/DDBJ whole genome shotgun (WGS) entry which is preliminary data.</text>
</comment>
<evidence type="ECO:0000313" key="4">
    <source>
        <dbReference type="EMBL" id="MCL1141228.1"/>
    </source>
</evidence>
<dbReference type="Pfam" id="PF01370">
    <property type="entry name" value="Epimerase"/>
    <property type="match status" value="1"/>
</dbReference>
<dbReference type="PANTHER" id="PTHR14097:SF7">
    <property type="entry name" value="OXIDOREDUCTASE HTATIP2"/>
    <property type="match status" value="1"/>
</dbReference>
<dbReference type="SUPFAM" id="SSF51735">
    <property type="entry name" value="NAD(P)-binding Rossmann-fold domains"/>
    <property type="match status" value="1"/>
</dbReference>
<feature type="domain" description="NAD-dependent epimerase/dehydratase" evidence="3">
    <location>
        <begin position="4"/>
        <end position="112"/>
    </location>
</feature>
<comment type="subcellular location">
    <subcellularLocation>
        <location evidence="1">Membrane</location>
    </subcellularLocation>
</comment>
<dbReference type="Gene3D" id="3.40.50.720">
    <property type="entry name" value="NAD(P)-binding Rossmann-like Domain"/>
    <property type="match status" value="1"/>
</dbReference>
<dbReference type="RefSeq" id="WP_248993918.1">
    <property type="nucleotide sequence ID" value="NZ_JAKIKP010000001.1"/>
</dbReference>
<dbReference type="AlphaFoldDB" id="A0A9X2CFB3"/>
<dbReference type="PANTHER" id="PTHR14097">
    <property type="entry name" value="OXIDOREDUCTASE HTATIP2"/>
    <property type="match status" value="1"/>
</dbReference>
<dbReference type="Proteomes" id="UP001139333">
    <property type="component" value="Unassembled WGS sequence"/>
</dbReference>
<evidence type="ECO:0000313" key="5">
    <source>
        <dbReference type="Proteomes" id="UP001139333"/>
    </source>
</evidence>
<dbReference type="InterPro" id="IPR001509">
    <property type="entry name" value="Epimerase_deHydtase"/>
</dbReference>
<evidence type="ECO:0000259" key="3">
    <source>
        <dbReference type="Pfam" id="PF01370"/>
    </source>
</evidence>
<sequence length="223" mass="24805">MIAAITGATGLVGTHLLEYLLDNDQYKKVYAIGRNPPQIAAHHYGIEKLQLITCQLDEIHELVLPETIDHGFCCLGTTIKQAGSQQAFIEVDQLAVVAFAKLLTAQQNPNLLLQVISALDANSNSSIFYNRVKGQMEQALTALAIPQLQIFRPSLLLGKRQDSRPLETLGQWLFMFTGLFFIGPLQKFKPIQADKLAQTMCYQAQKAQQGVAIFENKDLHQLI</sequence>